<sequence length="445" mass="51496">MAETKLEAVKYQADDLEAYERSMELLSSVGYTRAKSKTVQPFDKVAGGMVWCIERCSFDIDVDLYFKDNLNIGQKIALTEALVQAFRLMKCPHSLEPHQIQGLDYLSIYPVVKWLVELTLSLSKDGRSEGQRPKITMKMLFPEFIQSDDEDAESKTSENMDEQIGQLEDLLTVLMEEKKNLEDKQNSMAEEYSEIRSRRKKIAEEEETPDFQSPEEETKFLDLVNLVSEVSKAKENEKSFKEKCRKEKEEIEESIRSLLELDGNQIKQEEDQAKIVELQAEKESLQKEFGILTAKLAETNLRCSQIQRRLADIPSRAELSLYQKTFLQLNDQVAEKHRELTSLYTLLNSLTDENSFLEKELTVVDSVLDSVSRLYNQPSGWYEVSKNLKAVLDGLNNTKSQIYQKLRESKLQKKNLLDDLASLRDLERQYEKAIRELQDLLERNA</sequence>
<feature type="coiled-coil region" evidence="4">
    <location>
        <begin position="157"/>
        <end position="198"/>
    </location>
</feature>
<proteinExistence type="inferred from homology"/>
<dbReference type="Gene3D" id="1.10.287.1490">
    <property type="match status" value="1"/>
</dbReference>
<dbReference type="Proteomes" id="UP001187531">
    <property type="component" value="Unassembled WGS sequence"/>
</dbReference>
<evidence type="ECO:0000256" key="4">
    <source>
        <dbReference type="SAM" id="Coils"/>
    </source>
</evidence>
<feature type="domain" description="CCDC93 coiled-coil" evidence="5">
    <location>
        <begin position="150"/>
        <end position="444"/>
    </location>
</feature>
<dbReference type="EMBL" id="JAVRJZ010000002">
    <property type="protein sequence ID" value="KAK2726226.1"/>
    <property type="molecule type" value="Genomic_DNA"/>
</dbReference>
<evidence type="ECO:0000259" key="6">
    <source>
        <dbReference type="Pfam" id="PF21673"/>
    </source>
</evidence>
<dbReference type="InterPro" id="IPR019159">
    <property type="entry name" value="CCDC93_CC"/>
</dbReference>
<feature type="coiled-coil region" evidence="4">
    <location>
        <begin position="406"/>
        <end position="443"/>
    </location>
</feature>
<dbReference type="InterPro" id="IPR039116">
    <property type="entry name" value="CCDC93"/>
</dbReference>
<evidence type="ECO:0000313" key="7">
    <source>
        <dbReference type="EMBL" id="KAK2726226.1"/>
    </source>
</evidence>
<dbReference type="InterPro" id="IPR048747">
    <property type="entry name" value="CCDC93_N"/>
</dbReference>
<evidence type="ECO:0000256" key="2">
    <source>
        <dbReference type="ARBA" id="ARBA00016765"/>
    </source>
</evidence>
<evidence type="ECO:0000256" key="1">
    <source>
        <dbReference type="ARBA" id="ARBA00007219"/>
    </source>
</evidence>
<keyword evidence="8" id="KW-1185">Reference proteome</keyword>
<accession>A0AA88ILY8</accession>
<reference evidence="7" key="1">
    <citation type="submission" date="2023-07" db="EMBL/GenBank/DDBJ databases">
        <title>Chromosome-level genome assembly of Artemia franciscana.</title>
        <authorList>
            <person name="Jo E."/>
        </authorList>
    </citation>
    <scope>NUCLEOTIDE SEQUENCE</scope>
    <source>
        <tissue evidence="7">Whole body</tissue>
    </source>
</reference>
<evidence type="ECO:0000256" key="3">
    <source>
        <dbReference type="ARBA" id="ARBA00023054"/>
    </source>
</evidence>
<dbReference type="PANTHER" id="PTHR16441:SF0">
    <property type="entry name" value="COILED-COIL DOMAIN-CONTAINING PROTEIN 93"/>
    <property type="match status" value="1"/>
</dbReference>
<dbReference type="Pfam" id="PF21673">
    <property type="entry name" value="CCDC93_N"/>
    <property type="match status" value="1"/>
</dbReference>
<comment type="similarity">
    <text evidence="1">Belongs to the CCDC93 family.</text>
</comment>
<comment type="caution">
    <text evidence="7">The sequence shown here is derived from an EMBL/GenBank/DDBJ whole genome shotgun (WGS) entry which is preliminary data.</text>
</comment>
<gene>
    <name evidence="7" type="ORF">QYM36_000619</name>
</gene>
<keyword evidence="3 4" id="KW-0175">Coiled coil</keyword>
<feature type="coiled-coil region" evidence="4">
    <location>
        <begin position="230"/>
        <end position="295"/>
    </location>
</feature>
<organism evidence="7 8">
    <name type="scientific">Artemia franciscana</name>
    <name type="common">Brine shrimp</name>
    <name type="synonym">Artemia sanfranciscana</name>
    <dbReference type="NCBI Taxonomy" id="6661"/>
    <lineage>
        <taxon>Eukaryota</taxon>
        <taxon>Metazoa</taxon>
        <taxon>Ecdysozoa</taxon>
        <taxon>Arthropoda</taxon>
        <taxon>Crustacea</taxon>
        <taxon>Branchiopoda</taxon>
        <taxon>Anostraca</taxon>
        <taxon>Artemiidae</taxon>
        <taxon>Artemia</taxon>
    </lineage>
</organism>
<feature type="domain" description="CCDC93 N-terminal" evidence="6">
    <location>
        <begin position="17"/>
        <end position="117"/>
    </location>
</feature>
<dbReference type="AlphaFoldDB" id="A0AA88ILY8"/>
<dbReference type="PANTHER" id="PTHR16441">
    <property type="entry name" value="FIDIPIDINE"/>
    <property type="match status" value="1"/>
</dbReference>
<evidence type="ECO:0000259" key="5">
    <source>
        <dbReference type="Pfam" id="PF09762"/>
    </source>
</evidence>
<protein>
    <recommendedName>
        <fullName evidence="2">Coiled-coil domain-containing protein 93</fullName>
    </recommendedName>
</protein>
<dbReference type="Pfam" id="PF09762">
    <property type="entry name" value="CCDC93_CC"/>
    <property type="match status" value="1"/>
</dbReference>
<name>A0AA88ILY8_ARTSF</name>
<evidence type="ECO:0000313" key="8">
    <source>
        <dbReference type="Proteomes" id="UP001187531"/>
    </source>
</evidence>
<dbReference type="GO" id="GO:0006893">
    <property type="term" value="P:Golgi to plasma membrane transport"/>
    <property type="evidence" value="ECO:0007669"/>
    <property type="project" value="TreeGrafter"/>
</dbReference>